<evidence type="ECO:0000256" key="2">
    <source>
        <dbReference type="ARBA" id="ARBA00022589"/>
    </source>
</evidence>
<comment type="similarity">
    <text evidence="1">Belongs to the BetVI family.</text>
</comment>
<accession>A0A2P6SPZ1</accession>
<feature type="domain" description="Bet v I/Major latex protein" evidence="3">
    <location>
        <begin position="1"/>
        <end position="90"/>
    </location>
</feature>
<organism evidence="4 5">
    <name type="scientific">Rosa chinensis</name>
    <name type="common">China rose</name>
    <dbReference type="NCBI Taxonomy" id="74649"/>
    <lineage>
        <taxon>Eukaryota</taxon>
        <taxon>Viridiplantae</taxon>
        <taxon>Streptophyta</taxon>
        <taxon>Embryophyta</taxon>
        <taxon>Tracheophyta</taxon>
        <taxon>Spermatophyta</taxon>
        <taxon>Magnoliopsida</taxon>
        <taxon>eudicotyledons</taxon>
        <taxon>Gunneridae</taxon>
        <taxon>Pentapetalae</taxon>
        <taxon>rosids</taxon>
        <taxon>fabids</taxon>
        <taxon>Rosales</taxon>
        <taxon>Rosaceae</taxon>
        <taxon>Rosoideae</taxon>
        <taxon>Rosoideae incertae sedis</taxon>
        <taxon>Rosa</taxon>
    </lineage>
</organism>
<dbReference type="STRING" id="74649.A0A2P6SPZ1"/>
<sequence>MVSGQVSHELQVDVSASQAWHLYGTLALARFVEHTLTDVIDKIEVEQGDGELGTILEVTFAPGLRGPGWHKEKFTMVDNEKQVKEVHVIEDGYLE</sequence>
<dbReference type="Gramene" id="PRQ60723">
    <property type="protein sequence ID" value="PRQ60723"/>
    <property type="gene ID" value="RchiOBHm_Chr1g0384401"/>
</dbReference>
<dbReference type="OMA" id="KVDHENH"/>
<dbReference type="Pfam" id="PF00407">
    <property type="entry name" value="Bet_v_1"/>
    <property type="match status" value="1"/>
</dbReference>
<dbReference type="GO" id="GO:0009738">
    <property type="term" value="P:abscisic acid-activated signaling pathway"/>
    <property type="evidence" value="ECO:0007669"/>
    <property type="project" value="TreeGrafter"/>
</dbReference>
<gene>
    <name evidence="4" type="ORF">RchiOBHm_Chr1g0384401</name>
</gene>
<comment type="caution">
    <text evidence="4">The sequence shown here is derived from an EMBL/GenBank/DDBJ whole genome shotgun (WGS) entry which is preliminary data.</text>
</comment>
<dbReference type="PANTHER" id="PTHR31213">
    <property type="entry name" value="OS08G0374000 PROTEIN-RELATED"/>
    <property type="match status" value="1"/>
</dbReference>
<dbReference type="GO" id="GO:0009820">
    <property type="term" value="P:alkaloid metabolic process"/>
    <property type="evidence" value="ECO:0007669"/>
    <property type="project" value="UniProtKB-KW"/>
</dbReference>
<evidence type="ECO:0000313" key="4">
    <source>
        <dbReference type="EMBL" id="PRQ60723.1"/>
    </source>
</evidence>
<name>A0A2P6SPZ1_ROSCH</name>
<keyword evidence="5" id="KW-1185">Reference proteome</keyword>
<dbReference type="GO" id="GO:0004864">
    <property type="term" value="F:protein phosphatase inhibitor activity"/>
    <property type="evidence" value="ECO:0007669"/>
    <property type="project" value="TreeGrafter"/>
</dbReference>
<evidence type="ECO:0000259" key="3">
    <source>
        <dbReference type="Pfam" id="PF00407"/>
    </source>
</evidence>
<reference evidence="4 5" key="1">
    <citation type="journal article" date="2018" name="Nat. Genet.">
        <title>The Rosa genome provides new insights in the design of modern roses.</title>
        <authorList>
            <person name="Bendahmane M."/>
        </authorList>
    </citation>
    <scope>NUCLEOTIDE SEQUENCE [LARGE SCALE GENOMIC DNA]</scope>
    <source>
        <strain evidence="5">cv. Old Blush</strain>
    </source>
</reference>
<dbReference type="PANTHER" id="PTHR31213:SF19">
    <property type="entry name" value="BET V I_MAJOR LATEX PROTEIN DOMAIN-CONTAINING PROTEIN"/>
    <property type="match status" value="1"/>
</dbReference>
<dbReference type="GO" id="GO:0038023">
    <property type="term" value="F:signaling receptor activity"/>
    <property type="evidence" value="ECO:0007669"/>
    <property type="project" value="TreeGrafter"/>
</dbReference>
<dbReference type="GO" id="GO:0010427">
    <property type="term" value="F:abscisic acid binding"/>
    <property type="evidence" value="ECO:0007669"/>
    <property type="project" value="TreeGrafter"/>
</dbReference>
<dbReference type="GO" id="GO:0006952">
    <property type="term" value="P:defense response"/>
    <property type="evidence" value="ECO:0007669"/>
    <property type="project" value="InterPro"/>
</dbReference>
<dbReference type="InterPro" id="IPR023393">
    <property type="entry name" value="START-like_dom_sf"/>
</dbReference>
<dbReference type="EMBL" id="PDCK01000039">
    <property type="protein sequence ID" value="PRQ60723.1"/>
    <property type="molecule type" value="Genomic_DNA"/>
</dbReference>
<evidence type="ECO:0000313" key="5">
    <source>
        <dbReference type="Proteomes" id="UP000238479"/>
    </source>
</evidence>
<evidence type="ECO:0000256" key="1">
    <source>
        <dbReference type="ARBA" id="ARBA00009744"/>
    </source>
</evidence>
<dbReference type="SUPFAM" id="SSF55961">
    <property type="entry name" value="Bet v1-like"/>
    <property type="match status" value="1"/>
</dbReference>
<dbReference type="Proteomes" id="UP000238479">
    <property type="component" value="Chromosome 1"/>
</dbReference>
<dbReference type="GO" id="GO:0005634">
    <property type="term" value="C:nucleus"/>
    <property type="evidence" value="ECO:0007669"/>
    <property type="project" value="TreeGrafter"/>
</dbReference>
<dbReference type="InterPro" id="IPR050279">
    <property type="entry name" value="Plant_def-hormone_signal"/>
</dbReference>
<proteinExistence type="inferred from homology"/>
<dbReference type="Gene3D" id="3.30.530.20">
    <property type="match status" value="1"/>
</dbReference>
<dbReference type="InterPro" id="IPR000916">
    <property type="entry name" value="Bet_v_I/MLP"/>
</dbReference>
<keyword evidence="2" id="KW-0017">Alkaloid metabolism</keyword>
<dbReference type="GO" id="GO:0016829">
    <property type="term" value="F:lyase activity"/>
    <property type="evidence" value="ECO:0007669"/>
    <property type="project" value="UniProtKB-KW"/>
</dbReference>
<protein>
    <submittedName>
        <fullName evidence="4">Putative (S)-norcoclaurine synthase</fullName>
        <ecNumber evidence="4">4.2.1.78</ecNumber>
    </submittedName>
</protein>
<dbReference type="EC" id="4.2.1.78" evidence="4"/>
<keyword evidence="4" id="KW-0456">Lyase</keyword>
<dbReference type="AlphaFoldDB" id="A0A2P6SPZ1"/>
<dbReference type="GO" id="GO:0005737">
    <property type="term" value="C:cytoplasm"/>
    <property type="evidence" value="ECO:0007669"/>
    <property type="project" value="TreeGrafter"/>
</dbReference>